<dbReference type="EMBL" id="MU863884">
    <property type="protein sequence ID" value="KAK4204184.1"/>
    <property type="molecule type" value="Genomic_DNA"/>
</dbReference>
<evidence type="ECO:0000256" key="10">
    <source>
        <dbReference type="PROSITE-ProRule" id="PRU00182"/>
    </source>
</evidence>
<dbReference type="GO" id="GO:0019843">
    <property type="term" value="F:rRNA binding"/>
    <property type="evidence" value="ECO:0007669"/>
    <property type="project" value="UniProtKB-KW"/>
</dbReference>
<dbReference type="AlphaFoldDB" id="A0AAN6XP11"/>
<evidence type="ECO:0000256" key="7">
    <source>
        <dbReference type="ARBA" id="ARBA00023274"/>
    </source>
</evidence>
<organism evidence="14 15">
    <name type="scientific">Triangularia verruculosa</name>
    <dbReference type="NCBI Taxonomy" id="2587418"/>
    <lineage>
        <taxon>Eukaryota</taxon>
        <taxon>Fungi</taxon>
        <taxon>Dikarya</taxon>
        <taxon>Ascomycota</taxon>
        <taxon>Pezizomycotina</taxon>
        <taxon>Sordariomycetes</taxon>
        <taxon>Sordariomycetidae</taxon>
        <taxon>Sordariales</taxon>
        <taxon>Podosporaceae</taxon>
        <taxon>Triangularia</taxon>
    </lineage>
</organism>
<evidence type="ECO:0000256" key="11">
    <source>
        <dbReference type="SAM" id="Coils"/>
    </source>
</evidence>
<dbReference type="SMART" id="SM00363">
    <property type="entry name" value="S4"/>
    <property type="match status" value="1"/>
</dbReference>
<evidence type="ECO:0000256" key="9">
    <source>
        <dbReference type="ARBA" id="ARBA00071419"/>
    </source>
</evidence>
<keyword evidence="6" id="KW-0496">Mitochondrion</keyword>
<dbReference type="GO" id="GO:0005763">
    <property type="term" value="C:mitochondrial small ribosomal subunit"/>
    <property type="evidence" value="ECO:0007669"/>
    <property type="project" value="TreeGrafter"/>
</dbReference>
<evidence type="ECO:0000256" key="5">
    <source>
        <dbReference type="ARBA" id="ARBA00022980"/>
    </source>
</evidence>
<feature type="region of interest" description="Disordered" evidence="12">
    <location>
        <begin position="203"/>
        <end position="244"/>
    </location>
</feature>
<dbReference type="GO" id="GO:0003735">
    <property type="term" value="F:structural constituent of ribosome"/>
    <property type="evidence" value="ECO:0007669"/>
    <property type="project" value="TreeGrafter"/>
</dbReference>
<comment type="subcellular location">
    <subcellularLocation>
        <location evidence="1">Mitochondrion</location>
    </subcellularLocation>
</comment>
<evidence type="ECO:0000256" key="12">
    <source>
        <dbReference type="SAM" id="MobiDB-lite"/>
    </source>
</evidence>
<keyword evidence="4 10" id="KW-0694">RNA-binding</keyword>
<evidence type="ECO:0000259" key="13">
    <source>
        <dbReference type="SMART" id="SM00363"/>
    </source>
</evidence>
<feature type="compositionally biased region" description="Basic and acidic residues" evidence="12">
    <location>
        <begin position="326"/>
        <end position="335"/>
    </location>
</feature>
<dbReference type="Proteomes" id="UP001303160">
    <property type="component" value="Unassembled WGS sequence"/>
</dbReference>
<dbReference type="Gene3D" id="3.10.290.10">
    <property type="entry name" value="RNA-binding S4 domain"/>
    <property type="match status" value="1"/>
</dbReference>
<dbReference type="InterPro" id="IPR022801">
    <property type="entry name" value="Ribosomal_uS4"/>
</dbReference>
<feature type="domain" description="RNA-binding S4" evidence="13">
    <location>
        <begin position="144"/>
        <end position="204"/>
    </location>
</feature>
<dbReference type="Pfam" id="PF01479">
    <property type="entry name" value="S4"/>
    <property type="match status" value="1"/>
</dbReference>
<evidence type="ECO:0000313" key="14">
    <source>
        <dbReference type="EMBL" id="KAK4204184.1"/>
    </source>
</evidence>
<comment type="function">
    <text evidence="8">Component of the mitochondrial ribosome (mitoribosome), a dedicated translation machinery responsible for the synthesis of mitochondrial genome-encoded proteins, including at least some of the essential transmembrane subunits of the mitochondrial respiratory chain. The mitoribosomes are attached to the mitochondrial inner membrane and translation products are cotranslationally integrated into the membrane.</text>
</comment>
<reference evidence="14" key="1">
    <citation type="journal article" date="2023" name="Mol. Phylogenet. Evol.">
        <title>Genome-scale phylogeny and comparative genomics of the fungal order Sordariales.</title>
        <authorList>
            <person name="Hensen N."/>
            <person name="Bonometti L."/>
            <person name="Westerberg I."/>
            <person name="Brannstrom I.O."/>
            <person name="Guillou S."/>
            <person name="Cros-Aarteil S."/>
            <person name="Calhoun S."/>
            <person name="Haridas S."/>
            <person name="Kuo A."/>
            <person name="Mondo S."/>
            <person name="Pangilinan J."/>
            <person name="Riley R."/>
            <person name="LaButti K."/>
            <person name="Andreopoulos B."/>
            <person name="Lipzen A."/>
            <person name="Chen C."/>
            <person name="Yan M."/>
            <person name="Daum C."/>
            <person name="Ng V."/>
            <person name="Clum A."/>
            <person name="Steindorff A."/>
            <person name="Ohm R.A."/>
            <person name="Martin F."/>
            <person name="Silar P."/>
            <person name="Natvig D.O."/>
            <person name="Lalanne C."/>
            <person name="Gautier V."/>
            <person name="Ament-Velasquez S.L."/>
            <person name="Kruys A."/>
            <person name="Hutchinson M.I."/>
            <person name="Powell A.J."/>
            <person name="Barry K."/>
            <person name="Miller A.N."/>
            <person name="Grigoriev I.V."/>
            <person name="Debuchy R."/>
            <person name="Gladieux P."/>
            <person name="Hiltunen Thoren M."/>
            <person name="Johannesson H."/>
        </authorList>
    </citation>
    <scope>NUCLEOTIDE SEQUENCE</scope>
    <source>
        <strain evidence="14">CBS 315.58</strain>
    </source>
</reference>
<comment type="caution">
    <text evidence="14">The sequence shown here is derived from an EMBL/GenBank/DDBJ whole genome shotgun (WGS) entry which is preliminary data.</text>
</comment>
<keyword evidence="7" id="KW-0687">Ribonucleoprotein</keyword>
<reference evidence="14" key="2">
    <citation type="submission" date="2023-05" db="EMBL/GenBank/DDBJ databases">
        <authorList>
            <consortium name="Lawrence Berkeley National Laboratory"/>
            <person name="Steindorff A."/>
            <person name="Hensen N."/>
            <person name="Bonometti L."/>
            <person name="Westerberg I."/>
            <person name="Brannstrom I.O."/>
            <person name="Guillou S."/>
            <person name="Cros-Aarteil S."/>
            <person name="Calhoun S."/>
            <person name="Haridas S."/>
            <person name="Kuo A."/>
            <person name="Mondo S."/>
            <person name="Pangilinan J."/>
            <person name="Riley R."/>
            <person name="Labutti K."/>
            <person name="Andreopoulos B."/>
            <person name="Lipzen A."/>
            <person name="Chen C."/>
            <person name="Yanf M."/>
            <person name="Daum C."/>
            <person name="Ng V."/>
            <person name="Clum A."/>
            <person name="Ohm R."/>
            <person name="Martin F."/>
            <person name="Silar P."/>
            <person name="Natvig D."/>
            <person name="Lalanne C."/>
            <person name="Gautier V."/>
            <person name="Ament-Velasquez S.L."/>
            <person name="Kruys A."/>
            <person name="Hutchinson M.I."/>
            <person name="Powell A.J."/>
            <person name="Barry K."/>
            <person name="Miller A.N."/>
            <person name="Grigoriev I.V."/>
            <person name="Debuchy R."/>
            <person name="Gladieux P."/>
            <person name="Thoren M.H."/>
            <person name="Johannesson H."/>
        </authorList>
    </citation>
    <scope>NUCLEOTIDE SEQUENCE</scope>
    <source>
        <strain evidence="14">CBS 315.58</strain>
    </source>
</reference>
<dbReference type="SUPFAM" id="SSF55174">
    <property type="entry name" value="Alpha-L RNA-binding motif"/>
    <property type="match status" value="1"/>
</dbReference>
<accession>A0AAN6XP11</accession>
<sequence>MRCERRILRYHSLKRGRVRQTWNKYNLYNLHKMRSTVSTFGTFFQQKWAAKAATRAYHGEHIKEKQWERMFSRRLLSAVNMDPAYMAKYDGSEQAAGRGSGRDVKPAGKPSRDGKVEVREVARNTGNAEGMTPYMQMTFAPQERRLDIAVYRALFASSARQARQFVVHGAVKVNGKKMQHPGYLLNPGDLFQVDPEKVMIATGRKKTSNSESISAPKEPAAEEEAEPSGEGEATEATGQPAEELSHEQLKAEYLEGLRLLHQHAKKVIDANKEKLSGGHKKEIRELSKKIKEAMNKARRAGTDVQETGDDMQNLATLMSQLELTPAERKELAKEQEEAETTSESTPTSTTTPDYPQLKPRSMPAPTTTNSKFDNVESQILQRLLEEEKINPYDPSKPYATPWRPRPYMSAFAFIPRYLEVHPKICAAVYLRHPVARPGKSEIPTPFDTQISQLAFNWYLRRR</sequence>
<name>A0AAN6XP11_9PEZI</name>
<keyword evidence="15" id="KW-1185">Reference proteome</keyword>
<dbReference type="CDD" id="cd00165">
    <property type="entry name" value="S4"/>
    <property type="match status" value="1"/>
</dbReference>
<dbReference type="PANTHER" id="PTHR11831:SF4">
    <property type="entry name" value="SMALL RIBOSOMAL SUBUNIT PROTEIN US4M"/>
    <property type="match status" value="1"/>
</dbReference>
<keyword evidence="5 14" id="KW-0689">Ribosomal protein</keyword>
<dbReference type="PANTHER" id="PTHR11831">
    <property type="entry name" value="30S 40S RIBOSOMAL PROTEIN"/>
    <property type="match status" value="1"/>
</dbReference>
<feature type="region of interest" description="Disordered" evidence="12">
    <location>
        <begin position="326"/>
        <end position="370"/>
    </location>
</feature>
<feature type="compositionally biased region" description="Basic and acidic residues" evidence="12">
    <location>
        <begin position="100"/>
        <end position="115"/>
    </location>
</feature>
<feature type="compositionally biased region" description="Acidic residues" evidence="12">
    <location>
        <begin position="221"/>
        <end position="233"/>
    </location>
</feature>
<evidence type="ECO:0000313" key="15">
    <source>
        <dbReference type="Proteomes" id="UP001303160"/>
    </source>
</evidence>
<gene>
    <name evidence="14" type="ORF">QBC40DRAFT_273571</name>
</gene>
<evidence type="ECO:0000256" key="4">
    <source>
        <dbReference type="ARBA" id="ARBA00022884"/>
    </source>
</evidence>
<evidence type="ECO:0000256" key="2">
    <source>
        <dbReference type="ARBA" id="ARBA00007465"/>
    </source>
</evidence>
<keyword evidence="3" id="KW-0699">rRNA-binding</keyword>
<proteinExistence type="inferred from homology"/>
<dbReference type="PROSITE" id="PS50889">
    <property type="entry name" value="S4"/>
    <property type="match status" value="1"/>
</dbReference>
<evidence type="ECO:0000256" key="3">
    <source>
        <dbReference type="ARBA" id="ARBA00022730"/>
    </source>
</evidence>
<dbReference type="FunFam" id="3.10.290.10:FF:000025">
    <property type="entry name" value="30S ribosomal subunit S4"/>
    <property type="match status" value="1"/>
</dbReference>
<keyword evidence="11" id="KW-0175">Coiled coil</keyword>
<dbReference type="InterPro" id="IPR002942">
    <property type="entry name" value="S4_RNA-bd"/>
</dbReference>
<evidence type="ECO:0000256" key="8">
    <source>
        <dbReference type="ARBA" id="ARBA00037226"/>
    </source>
</evidence>
<feature type="compositionally biased region" description="Low complexity" evidence="12">
    <location>
        <begin position="341"/>
        <end position="352"/>
    </location>
</feature>
<evidence type="ECO:0000256" key="6">
    <source>
        <dbReference type="ARBA" id="ARBA00023128"/>
    </source>
</evidence>
<evidence type="ECO:0000256" key="1">
    <source>
        <dbReference type="ARBA" id="ARBA00004173"/>
    </source>
</evidence>
<comment type="similarity">
    <text evidence="2">Belongs to the universal ribosomal protein uS4 family.</text>
</comment>
<feature type="region of interest" description="Disordered" evidence="12">
    <location>
        <begin position="92"/>
        <end position="115"/>
    </location>
</feature>
<dbReference type="GO" id="GO:0042274">
    <property type="term" value="P:ribosomal small subunit biogenesis"/>
    <property type="evidence" value="ECO:0007669"/>
    <property type="project" value="TreeGrafter"/>
</dbReference>
<protein>
    <recommendedName>
        <fullName evidence="9">Small ribosomal subunit protein uS4m</fullName>
    </recommendedName>
</protein>
<feature type="coiled-coil region" evidence="11">
    <location>
        <begin position="276"/>
        <end position="303"/>
    </location>
</feature>
<dbReference type="InterPro" id="IPR036986">
    <property type="entry name" value="S4_RNA-bd_sf"/>
</dbReference>